<evidence type="ECO:0000313" key="6">
    <source>
        <dbReference type="Proteomes" id="UP000030595"/>
    </source>
</evidence>
<dbReference type="OrthoDB" id="9771835at2"/>
<evidence type="ECO:0000259" key="4">
    <source>
        <dbReference type="SMART" id="SM00861"/>
    </source>
</evidence>
<keyword evidence="3" id="KW-0786">Thiamine pyrophosphate</keyword>
<evidence type="ECO:0000256" key="2">
    <source>
        <dbReference type="ARBA" id="ARBA00023002"/>
    </source>
</evidence>
<dbReference type="GO" id="GO:0016491">
    <property type="term" value="F:oxidoreductase activity"/>
    <property type="evidence" value="ECO:0007669"/>
    <property type="project" value="UniProtKB-KW"/>
</dbReference>
<dbReference type="FunFam" id="3.40.50.920:FF:000001">
    <property type="entry name" value="Pyruvate dehydrogenase E1 beta subunit"/>
    <property type="match status" value="1"/>
</dbReference>
<dbReference type="InterPro" id="IPR005475">
    <property type="entry name" value="Transketolase-like_Pyr-bd"/>
</dbReference>
<dbReference type="PANTHER" id="PTHR43257">
    <property type="entry name" value="PYRUVATE DEHYDROGENASE E1 COMPONENT BETA SUBUNIT"/>
    <property type="match status" value="1"/>
</dbReference>
<dbReference type="Gene3D" id="3.40.50.920">
    <property type="match status" value="1"/>
</dbReference>
<evidence type="ECO:0000256" key="1">
    <source>
        <dbReference type="ARBA" id="ARBA00001964"/>
    </source>
</evidence>
<protein>
    <submittedName>
        <fullName evidence="5">Pyruvate dehydrogenase</fullName>
    </submittedName>
</protein>
<dbReference type="SMART" id="SM00861">
    <property type="entry name" value="Transket_pyr"/>
    <property type="match status" value="1"/>
</dbReference>
<dbReference type="CDD" id="cd07036">
    <property type="entry name" value="TPP_PYR_E1-PDHc-beta_like"/>
    <property type="match status" value="1"/>
</dbReference>
<sequence length="333" mass="36212">MSTNNRIITYAEALNEAIYEEMSSNDKIIVLGEDIGEYGGVFNVTKGLIDKFGKERIIDTPISEAAFAGAGIGAAMTGLKPIVEFMWIDFTFVALDQILNQGAKMAYMSGGQTKVPIVFRTQGGGGRGNGAQHSQSLETIFAHIPGIKVVVPSNPYDAKGLLKTAIRDNCPVMFIENKLLYNTKGVVPEEEYTIPFGQANVVTEGSDVTIVSISRSVQVCEKVVEGLKEQGINAELIDIRTLVPMDTATVIESVKKTNRLVIVHEAAENFGWGSELSSIVQEAAFDYLDAPIKRVGSLHVPIPYNLALEKEVLPNEKRIIEAVEEVLYTKVGS</sequence>
<dbReference type="Gene3D" id="3.40.50.970">
    <property type="match status" value="1"/>
</dbReference>
<organism evidence="5 6">
    <name type="scientific">Ureibacillus massiliensis 4400831 = CIP 108448 = CCUG 49529</name>
    <dbReference type="NCBI Taxonomy" id="1211035"/>
    <lineage>
        <taxon>Bacteria</taxon>
        <taxon>Bacillati</taxon>
        <taxon>Bacillota</taxon>
        <taxon>Bacilli</taxon>
        <taxon>Bacillales</taxon>
        <taxon>Caryophanaceae</taxon>
        <taxon>Ureibacillus</taxon>
    </lineage>
</organism>
<evidence type="ECO:0000256" key="3">
    <source>
        <dbReference type="ARBA" id="ARBA00023052"/>
    </source>
</evidence>
<dbReference type="SUPFAM" id="SSF52518">
    <property type="entry name" value="Thiamin diphosphate-binding fold (THDP-binding)"/>
    <property type="match status" value="1"/>
</dbReference>
<dbReference type="EMBL" id="JPVQ01000045">
    <property type="protein sequence ID" value="KGR89458.1"/>
    <property type="molecule type" value="Genomic_DNA"/>
</dbReference>
<comment type="cofactor">
    <cofactor evidence="1">
        <name>thiamine diphosphate</name>
        <dbReference type="ChEBI" id="CHEBI:58937"/>
    </cofactor>
</comment>
<dbReference type="PANTHER" id="PTHR43257:SF2">
    <property type="entry name" value="PYRUVATE DEHYDROGENASE E1 COMPONENT SUBUNIT BETA"/>
    <property type="match status" value="1"/>
</dbReference>
<dbReference type="eggNOG" id="COG0022">
    <property type="taxonomic scope" value="Bacteria"/>
</dbReference>
<feature type="domain" description="Transketolase-like pyrimidine-binding" evidence="4">
    <location>
        <begin position="8"/>
        <end position="183"/>
    </location>
</feature>
<keyword evidence="6" id="KW-1185">Reference proteome</keyword>
<dbReference type="NCBIfam" id="NF006667">
    <property type="entry name" value="PRK09212.1"/>
    <property type="match status" value="1"/>
</dbReference>
<dbReference type="RefSeq" id="WP_036179161.1">
    <property type="nucleotide sequence ID" value="NZ_AVCZ01000045.1"/>
</dbReference>
<dbReference type="InterPro" id="IPR029061">
    <property type="entry name" value="THDP-binding"/>
</dbReference>
<dbReference type="AlphaFoldDB" id="A0A0A3J2N8"/>
<dbReference type="SUPFAM" id="SSF52922">
    <property type="entry name" value="TK C-terminal domain-like"/>
    <property type="match status" value="1"/>
</dbReference>
<accession>A0A0A3J2N8</accession>
<dbReference type="Proteomes" id="UP000030595">
    <property type="component" value="Unassembled WGS sequence"/>
</dbReference>
<proteinExistence type="predicted"/>
<evidence type="ECO:0000313" key="5">
    <source>
        <dbReference type="EMBL" id="KGR89458.1"/>
    </source>
</evidence>
<dbReference type="InterPro" id="IPR033248">
    <property type="entry name" value="Transketolase_C"/>
</dbReference>
<dbReference type="Pfam" id="PF02780">
    <property type="entry name" value="Transketolase_C"/>
    <property type="match status" value="1"/>
</dbReference>
<dbReference type="InterPro" id="IPR009014">
    <property type="entry name" value="Transketo_C/PFOR_II"/>
</dbReference>
<dbReference type="FunFam" id="3.40.50.970:FF:000001">
    <property type="entry name" value="Pyruvate dehydrogenase E1 beta subunit"/>
    <property type="match status" value="1"/>
</dbReference>
<gene>
    <name evidence="5" type="ORF">CD30_16810</name>
</gene>
<keyword evidence="2" id="KW-0560">Oxidoreductase</keyword>
<keyword evidence="5" id="KW-0670">Pyruvate</keyword>
<name>A0A0A3J2N8_9BACL</name>
<comment type="caution">
    <text evidence="5">The sequence shown here is derived from an EMBL/GenBank/DDBJ whole genome shotgun (WGS) entry which is preliminary data.</text>
</comment>
<reference evidence="5 6" key="1">
    <citation type="submission" date="2014-02" db="EMBL/GenBank/DDBJ databases">
        <title>Draft genome sequence of Lysinibacillus massiliensis CCUG 49529.</title>
        <authorList>
            <person name="Zhang F."/>
            <person name="Wang G."/>
            <person name="Zhang L."/>
        </authorList>
    </citation>
    <scope>NUCLEOTIDE SEQUENCE [LARGE SCALE GENOMIC DNA]</scope>
    <source>
        <strain evidence="5 6">CCUG 49529</strain>
    </source>
</reference>
<dbReference type="Pfam" id="PF02779">
    <property type="entry name" value="Transket_pyr"/>
    <property type="match status" value="1"/>
</dbReference>